<keyword evidence="2" id="KW-0660">Purine salvage</keyword>
<keyword evidence="1" id="KW-0808">Transferase</keyword>
<dbReference type="GO" id="GO:0016740">
    <property type="term" value="F:transferase activity"/>
    <property type="evidence" value="ECO:0007669"/>
    <property type="project" value="UniProtKB-KW"/>
</dbReference>
<reference evidence="5 6" key="1">
    <citation type="journal article" date="2021" name="bioRxiv">
        <title>Unraveling nitrogen, sulfur and carbon metabolic pathways and microbial community transcriptional responses to substrate deprivation and toxicity stresses in a bioreactor mimicking anoxic brackish coastal sediment conditions.</title>
        <authorList>
            <person name="Martins P.D."/>
            <person name="Echeveste M.J."/>
            <person name="Arshad A."/>
            <person name="Kurth J."/>
            <person name="Ouboter H."/>
            <person name="Jetten M.S.M."/>
            <person name="Welte C.U."/>
        </authorList>
    </citation>
    <scope>NUCLEOTIDE SEQUENCE [LARGE SCALE GENOMIC DNA]</scope>
    <source>
        <strain evidence="5">MAG_38</strain>
    </source>
</reference>
<comment type="caution">
    <text evidence="5">The sequence shown here is derived from an EMBL/GenBank/DDBJ whole genome shotgun (WGS) entry which is preliminary data.</text>
</comment>
<name>A0AAJ1AI27_9BACT</name>
<feature type="region of interest" description="Disordered" evidence="3">
    <location>
        <begin position="196"/>
        <end position="219"/>
    </location>
</feature>
<dbReference type="AlphaFoldDB" id="A0AAJ1AI27"/>
<dbReference type="PANTHER" id="PTHR43864:SF1">
    <property type="entry name" value="XANTHINE PHOSPHORIBOSYLTRANSFERASE"/>
    <property type="match status" value="1"/>
</dbReference>
<sequence>MDAEILERINRGIILRTGAYLTNDHFVLSSGRHAQEYVEKALATTEPAFTEGLGDVIAKHFAEEPVDLVLTTGYGASLLGHCVARAHPLRPRFIYAGKQRDGSGASQVTLPREFRQYFVGNPKVLIVEDIVTTGETVKGLIKLVKSLGGTVVGIGTLWRRIRKVNFKFPFFTLVDREFPTYTPKNCPMCRRGTPINQEFLSEPRPQKSHRMRTGRTGTD</sequence>
<dbReference type="EMBL" id="JAIOIU010000032">
    <property type="protein sequence ID" value="MBZ0159070.1"/>
    <property type="molecule type" value="Genomic_DNA"/>
</dbReference>
<dbReference type="PANTHER" id="PTHR43864">
    <property type="entry name" value="HYPOXANTHINE/GUANINE PHOSPHORIBOSYLTRANSFERASE"/>
    <property type="match status" value="1"/>
</dbReference>
<feature type="domain" description="Phosphoribosyltransferase" evidence="4">
    <location>
        <begin position="54"/>
        <end position="163"/>
    </location>
</feature>
<dbReference type="Pfam" id="PF00156">
    <property type="entry name" value="Pribosyltran"/>
    <property type="match status" value="1"/>
</dbReference>
<gene>
    <name evidence="5" type="ORF">K8G79_02830</name>
</gene>
<evidence type="ECO:0000313" key="6">
    <source>
        <dbReference type="Proteomes" id="UP001197609"/>
    </source>
</evidence>
<evidence type="ECO:0000256" key="3">
    <source>
        <dbReference type="SAM" id="MobiDB-lite"/>
    </source>
</evidence>
<evidence type="ECO:0000256" key="1">
    <source>
        <dbReference type="ARBA" id="ARBA00022679"/>
    </source>
</evidence>
<dbReference type="CDD" id="cd06223">
    <property type="entry name" value="PRTases_typeI"/>
    <property type="match status" value="1"/>
</dbReference>
<dbReference type="SUPFAM" id="SSF53271">
    <property type="entry name" value="PRTase-like"/>
    <property type="match status" value="1"/>
</dbReference>
<dbReference type="InterPro" id="IPR050118">
    <property type="entry name" value="Pur/Pyrimidine_PRTase"/>
</dbReference>
<organism evidence="5 6">
    <name type="scientific">Candidatus Methylomirabilis tolerans</name>
    <dbReference type="NCBI Taxonomy" id="3123416"/>
    <lineage>
        <taxon>Bacteria</taxon>
        <taxon>Candidatus Methylomirabilota</taxon>
        <taxon>Candidatus Methylomirabilia</taxon>
        <taxon>Candidatus Methylomirabilales</taxon>
        <taxon>Candidatus Methylomirabilaceae</taxon>
        <taxon>Candidatus Methylomirabilis</taxon>
    </lineage>
</organism>
<dbReference type="InterPro" id="IPR029057">
    <property type="entry name" value="PRTase-like"/>
</dbReference>
<dbReference type="Gene3D" id="3.40.50.2020">
    <property type="match status" value="1"/>
</dbReference>
<protein>
    <recommendedName>
        <fullName evidence="4">Phosphoribosyltransferase domain-containing protein</fullName>
    </recommendedName>
</protein>
<proteinExistence type="predicted"/>
<evidence type="ECO:0000256" key="2">
    <source>
        <dbReference type="ARBA" id="ARBA00022726"/>
    </source>
</evidence>
<accession>A0AAJ1AI27</accession>
<dbReference type="GO" id="GO:0006166">
    <property type="term" value="P:purine ribonucleoside salvage"/>
    <property type="evidence" value="ECO:0007669"/>
    <property type="project" value="UniProtKB-KW"/>
</dbReference>
<dbReference type="Proteomes" id="UP001197609">
    <property type="component" value="Unassembled WGS sequence"/>
</dbReference>
<evidence type="ECO:0000259" key="4">
    <source>
        <dbReference type="Pfam" id="PF00156"/>
    </source>
</evidence>
<evidence type="ECO:0000313" key="5">
    <source>
        <dbReference type="EMBL" id="MBZ0159070.1"/>
    </source>
</evidence>
<dbReference type="InterPro" id="IPR000836">
    <property type="entry name" value="PRTase_dom"/>
</dbReference>